<keyword evidence="3" id="KW-0833">Ubl conjugation pathway</keyword>
<dbReference type="EC" id="2.3.2.27" evidence="2"/>
<dbReference type="Gene3D" id="1.10.510.10">
    <property type="entry name" value="Transferase(Phosphotransferase) domain 1"/>
    <property type="match status" value="1"/>
</dbReference>
<evidence type="ECO:0000259" key="4">
    <source>
        <dbReference type="PROSITE" id="PS50011"/>
    </source>
</evidence>
<sequence>MGPMRRGGGPLIATNDRKWAQMHLKWPNFGYEVGHNRASPVFHVVELGESFACICCSTRNSTRVHENLKPSYILLDANFETKISDFGINNLISEDENPSSFHTLGSKNDAEKIAYMDPESLENGKLTTESDVYSFGVVILRLLTARPAMSVIRDVQCAMERGKLDAVLDTSAGEWPLRQAKQLANLTLRCCEKDPMDRPDLASEIGLYLSQ</sequence>
<proteinExistence type="predicted"/>
<protein>
    <recommendedName>
        <fullName evidence="2">RING-type E3 ubiquitin transferase</fullName>
        <ecNumber evidence="2">2.3.2.27</ecNumber>
    </recommendedName>
</protein>
<evidence type="ECO:0000256" key="3">
    <source>
        <dbReference type="ARBA" id="ARBA00022786"/>
    </source>
</evidence>
<keyword evidence="5" id="KW-1185">Reference proteome</keyword>
<reference evidence="6" key="1">
    <citation type="submission" date="2025-08" db="UniProtKB">
        <authorList>
            <consortium name="RefSeq"/>
        </authorList>
    </citation>
    <scope>IDENTIFICATION</scope>
</reference>
<dbReference type="InterPro" id="IPR011009">
    <property type="entry name" value="Kinase-like_dom_sf"/>
</dbReference>
<evidence type="ECO:0000256" key="2">
    <source>
        <dbReference type="ARBA" id="ARBA00012483"/>
    </source>
</evidence>
<dbReference type="PANTHER" id="PTHR45647:SF22">
    <property type="entry name" value="U-BOX DOMAIN-CONTAINING PROTEIN 32"/>
    <property type="match status" value="1"/>
</dbReference>
<dbReference type="GeneID" id="105177652"/>
<evidence type="ECO:0000313" key="5">
    <source>
        <dbReference type="Proteomes" id="UP000504604"/>
    </source>
</evidence>
<dbReference type="KEGG" id="sind:105177652"/>
<dbReference type="OrthoDB" id="4062651at2759"/>
<evidence type="ECO:0000256" key="1">
    <source>
        <dbReference type="ARBA" id="ARBA00000900"/>
    </source>
</evidence>
<dbReference type="GO" id="GO:0005524">
    <property type="term" value="F:ATP binding"/>
    <property type="evidence" value="ECO:0007669"/>
    <property type="project" value="InterPro"/>
</dbReference>
<dbReference type="RefSeq" id="XP_011099176.1">
    <property type="nucleotide sequence ID" value="XM_011100874.1"/>
</dbReference>
<dbReference type="GO" id="GO:0004672">
    <property type="term" value="F:protein kinase activity"/>
    <property type="evidence" value="ECO:0007669"/>
    <property type="project" value="InterPro"/>
</dbReference>
<gene>
    <name evidence="6" type="primary">LOC105177652</name>
</gene>
<dbReference type="PANTHER" id="PTHR45647">
    <property type="entry name" value="OS02G0152300 PROTEIN"/>
    <property type="match status" value="1"/>
</dbReference>
<dbReference type="AlphaFoldDB" id="A0A6I9UDG2"/>
<dbReference type="InParanoid" id="A0A6I9UDG2"/>
<accession>A0A6I9UDG2</accession>
<dbReference type="InterPro" id="IPR001245">
    <property type="entry name" value="Ser-Thr/Tyr_kinase_cat_dom"/>
</dbReference>
<name>A0A6I9UDG2_SESIN</name>
<feature type="domain" description="Protein kinase" evidence="4">
    <location>
        <begin position="1"/>
        <end position="211"/>
    </location>
</feature>
<comment type="catalytic activity">
    <reaction evidence="1">
        <text>S-ubiquitinyl-[E2 ubiquitin-conjugating enzyme]-L-cysteine + [acceptor protein]-L-lysine = [E2 ubiquitin-conjugating enzyme]-L-cysteine + N(6)-ubiquitinyl-[acceptor protein]-L-lysine.</text>
        <dbReference type="EC" id="2.3.2.27"/>
    </reaction>
</comment>
<dbReference type="SUPFAM" id="SSF56112">
    <property type="entry name" value="Protein kinase-like (PK-like)"/>
    <property type="match status" value="1"/>
</dbReference>
<dbReference type="PROSITE" id="PS50011">
    <property type="entry name" value="PROTEIN_KINASE_DOM"/>
    <property type="match status" value="1"/>
</dbReference>
<dbReference type="InterPro" id="IPR000719">
    <property type="entry name" value="Prot_kinase_dom"/>
</dbReference>
<dbReference type="GO" id="GO:0061630">
    <property type="term" value="F:ubiquitin protein ligase activity"/>
    <property type="evidence" value="ECO:0007669"/>
    <property type="project" value="UniProtKB-EC"/>
</dbReference>
<organism evidence="5 6">
    <name type="scientific">Sesamum indicum</name>
    <name type="common">Oriental sesame</name>
    <name type="synonym">Sesamum orientale</name>
    <dbReference type="NCBI Taxonomy" id="4182"/>
    <lineage>
        <taxon>Eukaryota</taxon>
        <taxon>Viridiplantae</taxon>
        <taxon>Streptophyta</taxon>
        <taxon>Embryophyta</taxon>
        <taxon>Tracheophyta</taxon>
        <taxon>Spermatophyta</taxon>
        <taxon>Magnoliopsida</taxon>
        <taxon>eudicotyledons</taxon>
        <taxon>Gunneridae</taxon>
        <taxon>Pentapetalae</taxon>
        <taxon>asterids</taxon>
        <taxon>lamiids</taxon>
        <taxon>Lamiales</taxon>
        <taxon>Pedaliaceae</taxon>
        <taxon>Sesamum</taxon>
    </lineage>
</organism>
<dbReference type="InterPro" id="IPR051348">
    <property type="entry name" value="U-box_ubiquitin_ligases"/>
</dbReference>
<dbReference type="Proteomes" id="UP000504604">
    <property type="component" value="Linkage group LG15"/>
</dbReference>
<evidence type="ECO:0000313" key="6">
    <source>
        <dbReference type="RefSeq" id="XP_011099176.1"/>
    </source>
</evidence>
<dbReference type="Pfam" id="PF07714">
    <property type="entry name" value="PK_Tyr_Ser-Thr"/>
    <property type="match status" value="1"/>
</dbReference>